<dbReference type="AlphaFoldDB" id="A0A365H6K0"/>
<dbReference type="CDD" id="cd08506">
    <property type="entry name" value="PBP2_clavulanate_OppA2"/>
    <property type="match status" value="1"/>
</dbReference>
<dbReference type="PIRSF" id="PIRSF002741">
    <property type="entry name" value="MppA"/>
    <property type="match status" value="1"/>
</dbReference>
<dbReference type="InterPro" id="IPR000914">
    <property type="entry name" value="SBP_5_dom"/>
</dbReference>
<comment type="caution">
    <text evidence="2">The sequence shown here is derived from an EMBL/GenBank/DDBJ whole genome shotgun (WGS) entry which is preliminary data.</text>
</comment>
<gene>
    <name evidence="2" type="ORF">DPM19_13395</name>
</gene>
<evidence type="ECO:0000313" key="3">
    <source>
        <dbReference type="Proteomes" id="UP000251891"/>
    </source>
</evidence>
<dbReference type="RefSeq" id="WP_111866972.1">
    <property type="nucleotide sequence ID" value="NZ_QLYX01000005.1"/>
</dbReference>
<dbReference type="Gene3D" id="3.10.105.10">
    <property type="entry name" value="Dipeptide-binding Protein, Domain 3"/>
    <property type="match status" value="1"/>
</dbReference>
<dbReference type="Pfam" id="PF00496">
    <property type="entry name" value="SBP_bac_5"/>
    <property type="match status" value="1"/>
</dbReference>
<dbReference type="Proteomes" id="UP000251891">
    <property type="component" value="Unassembled WGS sequence"/>
</dbReference>
<dbReference type="Gene3D" id="3.40.190.10">
    <property type="entry name" value="Periplasmic binding protein-like II"/>
    <property type="match status" value="1"/>
</dbReference>
<organism evidence="2 3">
    <name type="scientific">Actinomadura craniellae</name>
    <dbReference type="NCBI Taxonomy" id="2231787"/>
    <lineage>
        <taxon>Bacteria</taxon>
        <taxon>Bacillati</taxon>
        <taxon>Actinomycetota</taxon>
        <taxon>Actinomycetes</taxon>
        <taxon>Streptosporangiales</taxon>
        <taxon>Thermomonosporaceae</taxon>
        <taxon>Actinomadura</taxon>
    </lineage>
</organism>
<protein>
    <submittedName>
        <fullName evidence="2">ABC transporter substrate-binding protein</fullName>
    </submittedName>
</protein>
<dbReference type="SUPFAM" id="SSF53850">
    <property type="entry name" value="Periplasmic binding protein-like II"/>
    <property type="match status" value="1"/>
</dbReference>
<name>A0A365H6K0_9ACTN</name>
<dbReference type="PANTHER" id="PTHR30290:SF83">
    <property type="entry name" value="ABC TRANSPORTER SUBSTRATE-BINDING PROTEIN"/>
    <property type="match status" value="1"/>
</dbReference>
<feature type="domain" description="Solute-binding protein family 5" evidence="1">
    <location>
        <begin position="80"/>
        <end position="483"/>
    </location>
</feature>
<proteinExistence type="predicted"/>
<dbReference type="GO" id="GO:1904680">
    <property type="term" value="F:peptide transmembrane transporter activity"/>
    <property type="evidence" value="ECO:0007669"/>
    <property type="project" value="TreeGrafter"/>
</dbReference>
<dbReference type="PROSITE" id="PS51257">
    <property type="entry name" value="PROKAR_LIPOPROTEIN"/>
    <property type="match status" value="1"/>
</dbReference>
<dbReference type="InterPro" id="IPR039424">
    <property type="entry name" value="SBP_5"/>
</dbReference>
<dbReference type="OrthoDB" id="5240629at2"/>
<dbReference type="GO" id="GO:0043190">
    <property type="term" value="C:ATP-binding cassette (ABC) transporter complex"/>
    <property type="evidence" value="ECO:0007669"/>
    <property type="project" value="InterPro"/>
</dbReference>
<dbReference type="PANTHER" id="PTHR30290">
    <property type="entry name" value="PERIPLASMIC BINDING COMPONENT OF ABC TRANSPORTER"/>
    <property type="match status" value="1"/>
</dbReference>
<sequence length="585" mass="63543">MRRGFGCGLVALGVAMAGCGDGAQAGRREGGVLRVIGSSDLERLDTAAAASVGSYALNRTYARTLFGTRASNDFATSVALHPDVAERLPSRGNGDVSPDGKTYRIRLRPGVRWDTSPPREVVAGDFVRGLKRLCNPAAPSSGKGYYISTVQGMAEYCRGFAGVDATDAAAIAGYQNRTPLPGLAAPDDRTLVVRLVRPAGDLLNLLALGYAAAAPREYDTYVPDSLEFRRNTVSNGPYRISAYNPGRSYLLGHNPAWRPETDPLRERHVAKIQITLGQDSAHTVQQQLEQGAADLAWDQPVPTPALPRLRRDPGFAIRRTPSSSPYLVFNTLSPNNKGSLGRPEVRRAIQYAIDRTALVKIYGGPEVARPLHTIIPPGNAGHVHYDLYPTPGDAGDPAKCRALLAGAGYPGGLTLRFPYRTNGNHRRVAESIKENLRGCGIDARLAADTNGDFYGRTLAVPERARAGAWDIAAPGWTPDWYGDNGRSIIQPLFDGRDYGHNSLNFGGYDNPQVNGLIDKALAATDPAERARLWHQTDRLIMEDAAIVPLLDRSYTIYRSRRVRNARFLPVAMSYDYTLIWLAGGR</sequence>
<dbReference type="InterPro" id="IPR030678">
    <property type="entry name" value="Peptide/Ni-bd"/>
</dbReference>
<evidence type="ECO:0000313" key="2">
    <source>
        <dbReference type="EMBL" id="RAY14735.1"/>
    </source>
</evidence>
<accession>A0A365H6K0</accession>
<dbReference type="GO" id="GO:0042597">
    <property type="term" value="C:periplasmic space"/>
    <property type="evidence" value="ECO:0007669"/>
    <property type="project" value="UniProtKB-ARBA"/>
</dbReference>
<evidence type="ECO:0000259" key="1">
    <source>
        <dbReference type="Pfam" id="PF00496"/>
    </source>
</evidence>
<keyword evidence="3" id="KW-1185">Reference proteome</keyword>
<dbReference type="EMBL" id="QLYX01000005">
    <property type="protein sequence ID" value="RAY14735.1"/>
    <property type="molecule type" value="Genomic_DNA"/>
</dbReference>
<reference evidence="2 3" key="1">
    <citation type="submission" date="2018-06" db="EMBL/GenBank/DDBJ databases">
        <title>Actinomadura craniellae sp. nov. isolated from marine sponge Craniella sp.</title>
        <authorList>
            <person name="Li L."/>
            <person name="Xu Q.H."/>
            <person name="Lin H.W."/>
            <person name="Lu Y.H."/>
        </authorList>
    </citation>
    <scope>NUCLEOTIDE SEQUENCE [LARGE SCALE GENOMIC DNA]</scope>
    <source>
        <strain evidence="2 3">LHW63021</strain>
    </source>
</reference>
<dbReference type="GO" id="GO:0015833">
    <property type="term" value="P:peptide transport"/>
    <property type="evidence" value="ECO:0007669"/>
    <property type="project" value="TreeGrafter"/>
</dbReference>